<sequence>MTPHVRSLTPTLIRKSSHLLSRLARTSLVGSYHHNCMIKWTYMVVLIIILHLMFKRAYRVGWYHQTYVSLLCSLFRKMYSVANES</sequence>
<feature type="transmembrane region" description="Helical" evidence="1">
    <location>
        <begin position="37"/>
        <end position="54"/>
    </location>
</feature>
<reference evidence="2" key="2">
    <citation type="journal article" date="2015" name="Data Brief">
        <title>Shoot transcriptome of the giant reed, Arundo donax.</title>
        <authorList>
            <person name="Barrero R.A."/>
            <person name="Guerrero F.D."/>
            <person name="Moolhuijzen P."/>
            <person name="Goolsby J.A."/>
            <person name="Tidwell J."/>
            <person name="Bellgard S.E."/>
            <person name="Bellgard M.I."/>
        </authorList>
    </citation>
    <scope>NUCLEOTIDE SEQUENCE</scope>
    <source>
        <tissue evidence="2">Shoot tissue taken approximately 20 cm above the soil surface</tissue>
    </source>
</reference>
<organism evidence="2">
    <name type="scientific">Arundo donax</name>
    <name type="common">Giant reed</name>
    <name type="synonym">Donax arundinaceus</name>
    <dbReference type="NCBI Taxonomy" id="35708"/>
    <lineage>
        <taxon>Eukaryota</taxon>
        <taxon>Viridiplantae</taxon>
        <taxon>Streptophyta</taxon>
        <taxon>Embryophyta</taxon>
        <taxon>Tracheophyta</taxon>
        <taxon>Spermatophyta</taxon>
        <taxon>Magnoliopsida</taxon>
        <taxon>Liliopsida</taxon>
        <taxon>Poales</taxon>
        <taxon>Poaceae</taxon>
        <taxon>PACMAD clade</taxon>
        <taxon>Arundinoideae</taxon>
        <taxon>Arundineae</taxon>
        <taxon>Arundo</taxon>
    </lineage>
</organism>
<keyword evidence="1" id="KW-0812">Transmembrane</keyword>
<keyword evidence="1" id="KW-1133">Transmembrane helix</keyword>
<dbReference type="AlphaFoldDB" id="A0A0A9G129"/>
<evidence type="ECO:0000313" key="2">
    <source>
        <dbReference type="EMBL" id="JAE18800.1"/>
    </source>
</evidence>
<evidence type="ECO:0000256" key="1">
    <source>
        <dbReference type="SAM" id="Phobius"/>
    </source>
</evidence>
<accession>A0A0A9G129</accession>
<dbReference type="EMBL" id="GBRH01179096">
    <property type="protein sequence ID" value="JAE18800.1"/>
    <property type="molecule type" value="Transcribed_RNA"/>
</dbReference>
<keyword evidence="1" id="KW-0472">Membrane</keyword>
<proteinExistence type="predicted"/>
<protein>
    <submittedName>
        <fullName evidence="2">Uncharacterized protein</fullName>
    </submittedName>
</protein>
<name>A0A0A9G129_ARUDO</name>
<dbReference type="EMBL" id="GBRH01174635">
    <property type="protein sequence ID" value="JAE23261.1"/>
    <property type="molecule type" value="Transcribed_RNA"/>
</dbReference>
<reference evidence="2" key="1">
    <citation type="submission" date="2014-09" db="EMBL/GenBank/DDBJ databases">
        <authorList>
            <person name="Magalhaes I.L.F."/>
            <person name="Oliveira U."/>
            <person name="Santos F.R."/>
            <person name="Vidigal T.H.D.A."/>
            <person name="Brescovit A.D."/>
            <person name="Santos A.J."/>
        </authorList>
    </citation>
    <scope>NUCLEOTIDE SEQUENCE</scope>
    <source>
        <tissue evidence="2">Shoot tissue taken approximately 20 cm above the soil surface</tissue>
    </source>
</reference>